<dbReference type="EMBL" id="WTYT01000005">
    <property type="protein sequence ID" value="MXO66381.1"/>
    <property type="molecule type" value="Genomic_DNA"/>
</dbReference>
<dbReference type="RefSeq" id="WP_160736833.1">
    <property type="nucleotide sequence ID" value="NZ_WTYT01000005.1"/>
</dbReference>
<gene>
    <name evidence="4" type="ORF">GRI91_11485</name>
</gene>
<dbReference type="AlphaFoldDB" id="A0A6I4T8D4"/>
<organism evidence="4 5">
    <name type="scientific">Altericroceibacterium endophyticum</name>
    <dbReference type="NCBI Taxonomy" id="1808508"/>
    <lineage>
        <taxon>Bacteria</taxon>
        <taxon>Pseudomonadati</taxon>
        <taxon>Pseudomonadota</taxon>
        <taxon>Alphaproteobacteria</taxon>
        <taxon>Sphingomonadales</taxon>
        <taxon>Erythrobacteraceae</taxon>
        <taxon>Altericroceibacterium</taxon>
    </lineage>
</organism>
<evidence type="ECO:0000256" key="2">
    <source>
        <dbReference type="PROSITE-ProRule" id="PRU00169"/>
    </source>
</evidence>
<dbReference type="PANTHER" id="PTHR44591">
    <property type="entry name" value="STRESS RESPONSE REGULATOR PROTEIN 1"/>
    <property type="match status" value="1"/>
</dbReference>
<reference evidence="4 5" key="1">
    <citation type="submission" date="2019-12" db="EMBL/GenBank/DDBJ databases">
        <title>Genomic-based taxomic classification of the family Erythrobacteraceae.</title>
        <authorList>
            <person name="Xu L."/>
        </authorList>
    </citation>
    <scope>NUCLEOTIDE SEQUENCE [LARGE SCALE GENOMIC DNA]</scope>
    <source>
        <strain evidence="4 5">LMG 29518</strain>
    </source>
</reference>
<name>A0A6I4T8D4_9SPHN</name>
<dbReference type="OrthoDB" id="9786548at2"/>
<dbReference type="Pfam" id="PF00072">
    <property type="entry name" value="Response_reg"/>
    <property type="match status" value="1"/>
</dbReference>
<dbReference type="PANTHER" id="PTHR44591:SF3">
    <property type="entry name" value="RESPONSE REGULATORY DOMAIN-CONTAINING PROTEIN"/>
    <property type="match status" value="1"/>
</dbReference>
<dbReference type="InterPro" id="IPR050595">
    <property type="entry name" value="Bact_response_regulator"/>
</dbReference>
<keyword evidence="5" id="KW-1185">Reference proteome</keyword>
<evidence type="ECO:0000313" key="5">
    <source>
        <dbReference type="Proteomes" id="UP000438476"/>
    </source>
</evidence>
<dbReference type="Gene3D" id="3.40.50.2300">
    <property type="match status" value="1"/>
</dbReference>
<dbReference type="InterPro" id="IPR011006">
    <property type="entry name" value="CheY-like_superfamily"/>
</dbReference>
<dbReference type="InterPro" id="IPR001789">
    <property type="entry name" value="Sig_transdc_resp-reg_receiver"/>
</dbReference>
<sequence>MARILYAEDDEIVGEIVSDALMDAGHAVGWLKDGDSALEAIKARTPDLVILDYEMPGLSGVQVLRAMRSDSDLAMIPVLMLTAHSGDADQNIAFYEGADDYITKPFKPRELIDRAEWLIDGNIKRAKPKP</sequence>
<dbReference type="SMART" id="SM00448">
    <property type="entry name" value="REC"/>
    <property type="match status" value="1"/>
</dbReference>
<dbReference type="Proteomes" id="UP000438476">
    <property type="component" value="Unassembled WGS sequence"/>
</dbReference>
<proteinExistence type="predicted"/>
<evidence type="ECO:0000313" key="4">
    <source>
        <dbReference type="EMBL" id="MXO66381.1"/>
    </source>
</evidence>
<comment type="caution">
    <text evidence="4">The sequence shown here is derived from an EMBL/GenBank/DDBJ whole genome shotgun (WGS) entry which is preliminary data.</text>
</comment>
<feature type="modified residue" description="4-aspartylphosphate" evidence="2">
    <location>
        <position position="52"/>
    </location>
</feature>
<protein>
    <submittedName>
        <fullName evidence="4">Response regulator</fullName>
    </submittedName>
</protein>
<evidence type="ECO:0000256" key="1">
    <source>
        <dbReference type="ARBA" id="ARBA00022553"/>
    </source>
</evidence>
<dbReference type="GO" id="GO:0000160">
    <property type="term" value="P:phosphorelay signal transduction system"/>
    <property type="evidence" value="ECO:0007669"/>
    <property type="project" value="InterPro"/>
</dbReference>
<feature type="domain" description="Response regulatory" evidence="3">
    <location>
        <begin position="3"/>
        <end position="119"/>
    </location>
</feature>
<evidence type="ECO:0000259" key="3">
    <source>
        <dbReference type="PROSITE" id="PS50110"/>
    </source>
</evidence>
<keyword evidence="1 2" id="KW-0597">Phosphoprotein</keyword>
<dbReference type="PROSITE" id="PS50110">
    <property type="entry name" value="RESPONSE_REGULATORY"/>
    <property type="match status" value="1"/>
</dbReference>
<dbReference type="SUPFAM" id="SSF52172">
    <property type="entry name" value="CheY-like"/>
    <property type="match status" value="1"/>
</dbReference>
<accession>A0A6I4T8D4</accession>